<keyword evidence="3" id="KW-1185">Reference proteome</keyword>
<comment type="caution">
    <text evidence="2">The sequence shown here is derived from an EMBL/GenBank/DDBJ whole genome shotgun (WGS) entry which is preliminary data.</text>
</comment>
<feature type="non-terminal residue" evidence="2">
    <location>
        <position position="182"/>
    </location>
</feature>
<dbReference type="EMBL" id="LSRL02002807">
    <property type="protein sequence ID" value="TDG38577.1"/>
    <property type="molecule type" value="Genomic_DNA"/>
</dbReference>
<evidence type="ECO:0000256" key="1">
    <source>
        <dbReference type="SAM" id="MobiDB-lite"/>
    </source>
</evidence>
<feature type="region of interest" description="Disordered" evidence="1">
    <location>
        <begin position="109"/>
        <end position="182"/>
    </location>
</feature>
<protein>
    <submittedName>
        <fullName evidence="2">Uncharacterized protein</fullName>
    </submittedName>
</protein>
<feature type="compositionally biased region" description="Basic and acidic residues" evidence="1">
    <location>
        <begin position="63"/>
        <end position="75"/>
    </location>
</feature>
<organism evidence="2 3">
    <name type="scientific">Drosophila navojoa</name>
    <name type="common">Fruit fly</name>
    <dbReference type="NCBI Taxonomy" id="7232"/>
    <lineage>
        <taxon>Eukaryota</taxon>
        <taxon>Metazoa</taxon>
        <taxon>Ecdysozoa</taxon>
        <taxon>Arthropoda</taxon>
        <taxon>Hexapoda</taxon>
        <taxon>Insecta</taxon>
        <taxon>Pterygota</taxon>
        <taxon>Neoptera</taxon>
        <taxon>Endopterygota</taxon>
        <taxon>Diptera</taxon>
        <taxon>Brachycera</taxon>
        <taxon>Muscomorpha</taxon>
        <taxon>Ephydroidea</taxon>
        <taxon>Drosophilidae</taxon>
        <taxon>Drosophila</taxon>
    </lineage>
</organism>
<feature type="region of interest" description="Disordered" evidence="1">
    <location>
        <begin position="1"/>
        <end position="96"/>
    </location>
</feature>
<proteinExistence type="predicted"/>
<dbReference type="Proteomes" id="UP000295192">
    <property type="component" value="Unassembled WGS sequence"/>
</dbReference>
<dbReference type="AlphaFoldDB" id="A0A484ANS5"/>
<accession>A0A484ANS5</accession>
<gene>
    <name evidence="2" type="ORF">AWZ03_015000</name>
</gene>
<reference evidence="2 3" key="1">
    <citation type="journal article" date="2019" name="J. Hered.">
        <title>An Improved Genome Assembly for Drosophila navojoa, the Basal Species in the mojavensis Cluster.</title>
        <authorList>
            <person name="Vanderlinde T."/>
            <person name="Dupim E.G."/>
            <person name="Nazario-Yepiz N.O."/>
            <person name="Carvalho A.B."/>
        </authorList>
    </citation>
    <scope>NUCLEOTIDE SEQUENCE [LARGE SCALE GENOMIC DNA]</scope>
    <source>
        <strain evidence="2">Navoj_Jal97</strain>
        <tissue evidence="2">Whole organism</tissue>
    </source>
</reference>
<feature type="compositionally biased region" description="Basic and acidic residues" evidence="1">
    <location>
        <begin position="149"/>
        <end position="165"/>
    </location>
</feature>
<feature type="compositionally biased region" description="Basic and acidic residues" evidence="1">
    <location>
        <begin position="120"/>
        <end position="129"/>
    </location>
</feature>
<evidence type="ECO:0000313" key="2">
    <source>
        <dbReference type="EMBL" id="TDG38577.1"/>
    </source>
</evidence>
<sequence>MGQPDAMDCQQGGGRGCCERGPRPALTTRGRKRQGALSPRPTPGVAARTEARELEMAGEPEELWTRRGNRGDYVEPKPTPQRPLENDADENRRCDSTRVKFHNTPETWRIGVCPLGQSGRGDDLGRTTEPDMLNPTHARTSLEHQALARPHDGGDGRPKWRKLDGSRMGGSNRRRELDDVLE</sequence>
<feature type="compositionally biased region" description="Basic and acidic residues" evidence="1">
    <location>
        <begin position="173"/>
        <end position="182"/>
    </location>
</feature>
<evidence type="ECO:0000313" key="3">
    <source>
        <dbReference type="Proteomes" id="UP000295192"/>
    </source>
</evidence>
<name>A0A484ANS5_DRONA</name>